<keyword evidence="4" id="KW-1185">Reference proteome</keyword>
<accession>A0A8S4PW72</accession>
<feature type="compositionally biased region" description="Polar residues" evidence="1">
    <location>
        <begin position="179"/>
        <end position="194"/>
    </location>
</feature>
<feature type="region of interest" description="Disordered" evidence="1">
    <location>
        <begin position="151"/>
        <end position="173"/>
    </location>
</feature>
<dbReference type="SUPFAM" id="SSF54695">
    <property type="entry name" value="POZ domain"/>
    <property type="match status" value="1"/>
</dbReference>
<dbReference type="PROSITE" id="PS50097">
    <property type="entry name" value="BTB"/>
    <property type="match status" value="1"/>
</dbReference>
<dbReference type="Gene3D" id="3.30.710.10">
    <property type="entry name" value="Potassium Channel Kv1.1, Chain A"/>
    <property type="match status" value="1"/>
</dbReference>
<organism evidence="3 4">
    <name type="scientific">Owenia fusiformis</name>
    <name type="common">Polychaete worm</name>
    <dbReference type="NCBI Taxonomy" id="6347"/>
    <lineage>
        <taxon>Eukaryota</taxon>
        <taxon>Metazoa</taxon>
        <taxon>Spiralia</taxon>
        <taxon>Lophotrochozoa</taxon>
        <taxon>Annelida</taxon>
        <taxon>Polychaeta</taxon>
        <taxon>Sedentaria</taxon>
        <taxon>Canalipalpata</taxon>
        <taxon>Sabellida</taxon>
        <taxon>Oweniida</taxon>
        <taxon>Oweniidae</taxon>
        <taxon>Owenia</taxon>
    </lineage>
</organism>
<comment type="caution">
    <text evidence="3">The sequence shown here is derived from an EMBL/GenBank/DDBJ whole genome shotgun (WGS) entry which is preliminary data.</text>
</comment>
<name>A0A8S4PW72_OWEFU</name>
<dbReference type="SMART" id="SM00225">
    <property type="entry name" value="BTB"/>
    <property type="match status" value="1"/>
</dbReference>
<evidence type="ECO:0000259" key="2">
    <source>
        <dbReference type="PROSITE" id="PS50097"/>
    </source>
</evidence>
<dbReference type="CDD" id="cd18186">
    <property type="entry name" value="BTB_POZ_ZBTB_KLHL-like"/>
    <property type="match status" value="1"/>
</dbReference>
<feature type="domain" description="BTB" evidence="2">
    <location>
        <begin position="29"/>
        <end position="98"/>
    </location>
</feature>
<dbReference type="InterPro" id="IPR052787">
    <property type="entry name" value="MAVS"/>
</dbReference>
<evidence type="ECO:0000313" key="3">
    <source>
        <dbReference type="EMBL" id="CAH1797435.1"/>
    </source>
</evidence>
<reference evidence="3" key="1">
    <citation type="submission" date="2022-03" db="EMBL/GenBank/DDBJ databases">
        <authorList>
            <person name="Martin C."/>
        </authorList>
    </citation>
    <scope>NUCLEOTIDE SEQUENCE</scope>
</reference>
<sequence length="640" mass="72097">MDEMEVIHLVQNKRFQSCISDMQENHELCDVSLQLPNGVTIQVHKLVIAASSAMFKGICSEAKLNSQVTISLKEMDISVPYMKKVIDFMYGRVITIKASEIEEYLRIAKSLRMKPLERVISSVTEEQEAIKAEQADSKKLSKRCLQKKDMTCGSHAQSTSTQEASTGLQFQDQRETSSVVSVDLVGSQSDSAGTDTPEVTCDMGDEFNDDLIPPSAIKTEPEPEHDEFEELMSTMEAETYDDSNEANDILDYEQFDDDVIDPDYEQIDYETSDVNDTLSDSAAEGSSQFSSVTDSYLDDLIKEKVGTEKKSRSTQRTMKRSIETFRKYCSTENFEDFSKAKLNQLMCKFFAGLKTQQGGPYKRSSLISMKYGLGKHLMKKQIDINRDPEFLRFRDVFNGILAKNKKQGLSSVSHKPPISKKDIQKLYSSGVFNEETPSGLLYKTWFEIQYYICSRGHENLRSMTRETFKVSKDEYGREYVHEALVTDGETAAIDRRMYAYPIGVPNCPVATFKKYISKLNNGTEALWQRPQDNQVVYADDVTWFHRTPLGHHTLGSMMRLISGKAKLSTTYTNLSIRATKLAGIALKSEVHNLPIGNVVQGGSDAPKLIFIPNRIVQIAGTQQQTAPGVSVLRPLMSKPR</sequence>
<dbReference type="Proteomes" id="UP000749559">
    <property type="component" value="Unassembled WGS sequence"/>
</dbReference>
<gene>
    <name evidence="3" type="ORF">OFUS_LOCUS21720</name>
</gene>
<evidence type="ECO:0000256" key="1">
    <source>
        <dbReference type="SAM" id="MobiDB-lite"/>
    </source>
</evidence>
<protein>
    <recommendedName>
        <fullName evidence="2">BTB domain-containing protein</fullName>
    </recommendedName>
</protein>
<dbReference type="AlphaFoldDB" id="A0A8S4PW72"/>
<dbReference type="InterPro" id="IPR011333">
    <property type="entry name" value="SKP1/BTB/POZ_sf"/>
</dbReference>
<feature type="compositionally biased region" description="Polar residues" evidence="1">
    <location>
        <begin position="154"/>
        <end position="173"/>
    </location>
</feature>
<dbReference type="Pfam" id="PF00651">
    <property type="entry name" value="BTB"/>
    <property type="match status" value="1"/>
</dbReference>
<dbReference type="PANTHER" id="PTHR21446:SF12">
    <property type="entry name" value="POTASSIUM CHANNEL TETRAMERIZATION DOMAIN CONTAINING 1"/>
    <property type="match status" value="1"/>
</dbReference>
<feature type="region of interest" description="Disordered" evidence="1">
    <location>
        <begin position="179"/>
        <end position="198"/>
    </location>
</feature>
<dbReference type="PANTHER" id="PTHR21446">
    <property type="entry name" value="DUF3504 DOMAIN-CONTAINING PROTEIN"/>
    <property type="match status" value="1"/>
</dbReference>
<evidence type="ECO:0000313" key="4">
    <source>
        <dbReference type="Proteomes" id="UP000749559"/>
    </source>
</evidence>
<dbReference type="EMBL" id="CAIIXF020000010">
    <property type="protein sequence ID" value="CAH1797435.1"/>
    <property type="molecule type" value="Genomic_DNA"/>
</dbReference>
<dbReference type="InterPro" id="IPR000210">
    <property type="entry name" value="BTB/POZ_dom"/>
</dbReference>
<dbReference type="OrthoDB" id="5975103at2759"/>
<proteinExistence type="predicted"/>